<proteinExistence type="predicted"/>
<dbReference type="EMBL" id="CADCXU010023785">
    <property type="protein sequence ID" value="CAB0011162.1"/>
    <property type="molecule type" value="Genomic_DNA"/>
</dbReference>
<dbReference type="Proteomes" id="UP000479000">
    <property type="component" value="Unassembled WGS sequence"/>
</dbReference>
<evidence type="ECO:0000313" key="2">
    <source>
        <dbReference type="Proteomes" id="UP000479000"/>
    </source>
</evidence>
<name>A0A6H5H6U9_9HEMI</name>
<sequence length="60" mass="6554">MTPITDDFFRPSGFRAAVQGSQNHEPMYALRRTASHVIGANRLRPSGGCCSSFADKPPFV</sequence>
<keyword evidence="2" id="KW-1185">Reference proteome</keyword>
<gene>
    <name evidence="1" type="ORF">NTEN_LOCUS16155</name>
</gene>
<protein>
    <submittedName>
        <fullName evidence="1">Uncharacterized protein</fullName>
    </submittedName>
</protein>
<feature type="non-terminal residue" evidence="1">
    <location>
        <position position="60"/>
    </location>
</feature>
<reference evidence="1 2" key="1">
    <citation type="submission" date="2020-02" db="EMBL/GenBank/DDBJ databases">
        <authorList>
            <person name="Ferguson B K."/>
        </authorList>
    </citation>
    <scope>NUCLEOTIDE SEQUENCE [LARGE SCALE GENOMIC DNA]</scope>
</reference>
<organism evidence="1 2">
    <name type="scientific">Nesidiocoris tenuis</name>
    <dbReference type="NCBI Taxonomy" id="355587"/>
    <lineage>
        <taxon>Eukaryota</taxon>
        <taxon>Metazoa</taxon>
        <taxon>Ecdysozoa</taxon>
        <taxon>Arthropoda</taxon>
        <taxon>Hexapoda</taxon>
        <taxon>Insecta</taxon>
        <taxon>Pterygota</taxon>
        <taxon>Neoptera</taxon>
        <taxon>Paraneoptera</taxon>
        <taxon>Hemiptera</taxon>
        <taxon>Heteroptera</taxon>
        <taxon>Panheteroptera</taxon>
        <taxon>Cimicomorpha</taxon>
        <taxon>Miridae</taxon>
        <taxon>Dicyphina</taxon>
        <taxon>Nesidiocoris</taxon>
    </lineage>
</organism>
<dbReference type="AlphaFoldDB" id="A0A6H5H6U9"/>
<accession>A0A6H5H6U9</accession>
<evidence type="ECO:0000313" key="1">
    <source>
        <dbReference type="EMBL" id="CAB0011162.1"/>
    </source>
</evidence>